<gene>
    <name evidence="3" type="ORF">JOF53_003543</name>
</gene>
<sequence>MGIGRILAAGSALGATGVLIAAPIALAAAAPISVSQADLKPGARVEITTECPLNGNHREPSSEVLEGVKRVSYDGNTHIAKWAAVVKKDAKVGLYVVSYACGADSGTANLSVSAATGTTEPTKPTTTEARPTTSKPVPASSTRPKPTTSTATSTSKVTPKGAPETGGGGTADGGNGLAIAGGAAALAAGAGFGVWALRRRRASAQG</sequence>
<dbReference type="RefSeq" id="WP_143342575.1">
    <property type="nucleotide sequence ID" value="NZ_JAGIOO010000001.1"/>
</dbReference>
<organism evidence="3 4">
    <name type="scientific">Crossiella equi</name>
    <dbReference type="NCBI Taxonomy" id="130796"/>
    <lineage>
        <taxon>Bacteria</taxon>
        <taxon>Bacillati</taxon>
        <taxon>Actinomycetota</taxon>
        <taxon>Actinomycetes</taxon>
        <taxon>Pseudonocardiales</taxon>
        <taxon>Pseudonocardiaceae</taxon>
        <taxon>Crossiella</taxon>
    </lineage>
</organism>
<accession>A0ABS5ADL1</accession>
<feature type="transmembrane region" description="Helical" evidence="2">
    <location>
        <begin position="177"/>
        <end position="197"/>
    </location>
</feature>
<keyword evidence="2" id="KW-0812">Transmembrane</keyword>
<dbReference type="GO" id="GO:0051301">
    <property type="term" value="P:cell division"/>
    <property type="evidence" value="ECO:0007669"/>
    <property type="project" value="UniProtKB-KW"/>
</dbReference>
<name>A0ABS5ADL1_9PSEU</name>
<reference evidence="3 4" key="1">
    <citation type="submission" date="2021-03" db="EMBL/GenBank/DDBJ databases">
        <title>Sequencing the genomes of 1000 actinobacteria strains.</title>
        <authorList>
            <person name="Klenk H.-P."/>
        </authorList>
    </citation>
    <scope>NUCLEOTIDE SEQUENCE [LARGE SCALE GENOMIC DNA]</scope>
    <source>
        <strain evidence="3 4">DSM 44580</strain>
    </source>
</reference>
<keyword evidence="3" id="KW-0131">Cell cycle</keyword>
<feature type="compositionally biased region" description="Low complexity" evidence="1">
    <location>
        <begin position="114"/>
        <end position="163"/>
    </location>
</feature>
<evidence type="ECO:0000313" key="4">
    <source>
        <dbReference type="Proteomes" id="UP001519363"/>
    </source>
</evidence>
<proteinExistence type="predicted"/>
<feature type="region of interest" description="Disordered" evidence="1">
    <location>
        <begin position="114"/>
        <end position="170"/>
    </location>
</feature>
<evidence type="ECO:0000256" key="2">
    <source>
        <dbReference type="SAM" id="Phobius"/>
    </source>
</evidence>
<keyword evidence="4" id="KW-1185">Reference proteome</keyword>
<dbReference type="EMBL" id="JAGIOO010000001">
    <property type="protein sequence ID" value="MBP2474671.1"/>
    <property type="molecule type" value="Genomic_DNA"/>
</dbReference>
<comment type="caution">
    <text evidence="3">The sequence shown here is derived from an EMBL/GenBank/DDBJ whole genome shotgun (WGS) entry which is preliminary data.</text>
</comment>
<evidence type="ECO:0000313" key="3">
    <source>
        <dbReference type="EMBL" id="MBP2474671.1"/>
    </source>
</evidence>
<keyword evidence="2" id="KW-1133">Transmembrane helix</keyword>
<keyword evidence="2" id="KW-0472">Membrane</keyword>
<protein>
    <submittedName>
        <fullName evidence="3">Cell division septation protein DedD</fullName>
    </submittedName>
</protein>
<keyword evidence="3" id="KW-0132">Cell division</keyword>
<evidence type="ECO:0000256" key="1">
    <source>
        <dbReference type="SAM" id="MobiDB-lite"/>
    </source>
</evidence>
<dbReference type="Proteomes" id="UP001519363">
    <property type="component" value="Unassembled WGS sequence"/>
</dbReference>